<dbReference type="InterPro" id="IPR011659">
    <property type="entry name" value="WD40"/>
</dbReference>
<dbReference type="InterPro" id="IPR011042">
    <property type="entry name" value="6-blade_b-propeller_TolB-like"/>
</dbReference>
<comment type="caution">
    <text evidence="2">The sequence shown here is derived from an EMBL/GenBank/DDBJ whole genome shotgun (WGS) entry which is preliminary data.</text>
</comment>
<sequence>MTHDPHARIGAAVRSLADGVHVATPDPAILLARAARPARAGRWRPLLSAAGVLGVLVAAALAPGLLAQPGAPTDGTVLPARLADLSLLTAPVSEAPAGPAVLTYVHGSAGPRWLHTTQTVVVGVDGHTYRRLDEAERRGGPAEPGTWQDAPALLAPDGTRVAVGSVSAARDLAVVDLRTGRTRTHPTTSTGIVRPLAWSPDGTRLVYTTGDTDTALLDLTTGTSTTLGRPALAAAFAPDGRRVAVQGLPETEVEPQRTVRVVDLDGGDPVEFAAAGFGVLVAGPNAWSPDGRWLALADNAGAGKLECRLTFLPTDPADRTPPPAPVATAQEIALVGWAAPDRPLITQGGATGHRTIVEAFDLRRLSTVDGSSSTYDLQAAAGLLPGARVAPAGAAERGPWPVWLRLAAAAGVLTVAGLVWLLWSRRSRQTRF</sequence>
<evidence type="ECO:0000256" key="1">
    <source>
        <dbReference type="SAM" id="Phobius"/>
    </source>
</evidence>
<keyword evidence="1" id="KW-0472">Membrane</keyword>
<dbReference type="Pfam" id="PF07676">
    <property type="entry name" value="PD40"/>
    <property type="match status" value="1"/>
</dbReference>
<name>A0A919PG47_9ACTN</name>
<dbReference type="AlphaFoldDB" id="A0A919PG47"/>
<evidence type="ECO:0000313" key="3">
    <source>
        <dbReference type="Proteomes" id="UP000660611"/>
    </source>
</evidence>
<proteinExistence type="predicted"/>
<dbReference type="EMBL" id="BONQ01000025">
    <property type="protein sequence ID" value="GIG43552.1"/>
    <property type="molecule type" value="Genomic_DNA"/>
</dbReference>
<evidence type="ECO:0008006" key="4">
    <source>
        <dbReference type="Google" id="ProtNLM"/>
    </source>
</evidence>
<reference evidence="2" key="1">
    <citation type="submission" date="2021-01" db="EMBL/GenBank/DDBJ databases">
        <title>Whole genome shotgun sequence of Dactylosporangium siamense NBRC 106093.</title>
        <authorList>
            <person name="Komaki H."/>
            <person name="Tamura T."/>
        </authorList>
    </citation>
    <scope>NUCLEOTIDE SEQUENCE</scope>
    <source>
        <strain evidence="2">NBRC 106093</strain>
    </source>
</reference>
<feature type="transmembrane region" description="Helical" evidence="1">
    <location>
        <begin position="46"/>
        <end position="66"/>
    </location>
</feature>
<feature type="transmembrane region" description="Helical" evidence="1">
    <location>
        <begin position="402"/>
        <end position="423"/>
    </location>
</feature>
<keyword evidence="1" id="KW-0812">Transmembrane</keyword>
<dbReference type="SUPFAM" id="SSF82171">
    <property type="entry name" value="DPP6 N-terminal domain-like"/>
    <property type="match status" value="1"/>
</dbReference>
<organism evidence="2 3">
    <name type="scientific">Dactylosporangium siamense</name>
    <dbReference type="NCBI Taxonomy" id="685454"/>
    <lineage>
        <taxon>Bacteria</taxon>
        <taxon>Bacillati</taxon>
        <taxon>Actinomycetota</taxon>
        <taxon>Actinomycetes</taxon>
        <taxon>Micromonosporales</taxon>
        <taxon>Micromonosporaceae</taxon>
        <taxon>Dactylosporangium</taxon>
    </lineage>
</organism>
<gene>
    <name evidence="2" type="ORF">Dsi01nite_015930</name>
</gene>
<accession>A0A919PG47</accession>
<keyword evidence="1" id="KW-1133">Transmembrane helix</keyword>
<protein>
    <recommendedName>
        <fullName evidence="4">WD40 repeat protein</fullName>
    </recommendedName>
</protein>
<dbReference type="RefSeq" id="WP_203845418.1">
    <property type="nucleotide sequence ID" value="NZ_BAAAVW010000004.1"/>
</dbReference>
<dbReference type="Gene3D" id="2.120.10.30">
    <property type="entry name" value="TolB, C-terminal domain"/>
    <property type="match status" value="1"/>
</dbReference>
<dbReference type="Proteomes" id="UP000660611">
    <property type="component" value="Unassembled WGS sequence"/>
</dbReference>
<evidence type="ECO:0000313" key="2">
    <source>
        <dbReference type="EMBL" id="GIG43552.1"/>
    </source>
</evidence>
<keyword evidence="3" id="KW-1185">Reference proteome</keyword>